<organism evidence="1">
    <name type="scientific">Tuwongella immobilis</name>
    <dbReference type="NCBI Taxonomy" id="692036"/>
    <lineage>
        <taxon>Bacteria</taxon>
        <taxon>Pseudomonadati</taxon>
        <taxon>Planctomycetota</taxon>
        <taxon>Planctomycetia</taxon>
        <taxon>Gemmatales</taxon>
        <taxon>Gemmataceae</taxon>
        <taxon>Tuwongella</taxon>
    </lineage>
</organism>
<protein>
    <submittedName>
        <fullName evidence="1">Uncharacterized protein</fullName>
    </submittedName>
</protein>
<gene>
    <name evidence="1" type="ORF">GMBLW1_35070</name>
</gene>
<dbReference type="Proteomes" id="UP000464378">
    <property type="component" value="Chromosome"/>
</dbReference>
<dbReference type="EMBL" id="LR593887">
    <property type="protein sequence ID" value="VTS08728.1"/>
    <property type="molecule type" value="Genomic_DNA"/>
</dbReference>
<name>A0A6C2YVZ4_9BACT</name>
<accession>A0A6C2YVZ4</accession>
<evidence type="ECO:0000313" key="1">
    <source>
        <dbReference type="EMBL" id="VIP05686.1"/>
    </source>
</evidence>
<dbReference type="AlphaFoldDB" id="A0A6C2YVZ4"/>
<dbReference type="EMBL" id="LR586016">
    <property type="protein sequence ID" value="VIP05686.1"/>
    <property type="molecule type" value="Genomic_DNA"/>
</dbReference>
<sequence length="911" mass="102202">MRGNSNGSMSGIRLGTRLGAILGLLLGVASSMQAEPIPDPVLRVIPPSATTIVHIPKPKLLADVLERIVQRSAMRHPLEAVDQLQRQRAAAGLPLRPDRVIPGPWNVSDLESVEAKILDELLGKTYFARSPRSIWDRTVAAWSAMLSAEGIAELGTIESMTFFRVPTPSAALRTTIPVPPPQRVVVIRTSNSRLLEWLAFSSVSNEFSLDQEEPIGPFRIFTWMSFQEPGFERRSRKSRERWGAFQFRPSVRTVRAGFAVAPGWLVFGSNPTIVKQLVRQLPPVNAAPPANVANAANAHPAIANFDADWPTIWHRIGGKQTIHLTMQPTIQQLRIRGTINHSHSLIQLGKWLGVRMDANRSSIRLDSTIPNFDTILINRLNRWVFQAIQQGYRVAIPGTWVIPEAAKPIRADWNALRLIPPQATAIVHLPKPKSTLAAIDSWLSNSPLRKPWESISPTVKAVMDIHKQRWINQLPWQIGSSLNPLEYRAEIDHINLMDLGGLFFIAMPDRFELPYSLLVGMVSRDMLADLGKLDSLTVFRMPKTATAPARHTAIVRLGQSTILPLLIRSRILSDPHLQTHPKIGAFSIVSVELSDAKLNPLRDLKPNFGLNESRILKVDDEPAPTKQPKEIPTRLTYALAPGCLLVGDDRLTIETLARQISDARAPTQPPHPITALLHPQHPTVWMAAEARIAFAATLPSIATENSAFDSFAEFLLANRGEADLRMELQLDPDTLTLQIQATGTATTPPRQATWADVPGTAQGRMSWKSLVPVPPIRPYSDSWVDYWNPAYQPPPNTDPKLLNQLRTDETFSLYIERGRLINRIGWKRRFDIFQAIRNQPDWQWQAKQLPNEIQASIRFSGMNPLASHALDWVIFRTSNEFNLFWVDIPVVWFDITTEEPKFFDLFESMEP</sequence>
<proteinExistence type="predicted"/>
<evidence type="ECO:0000313" key="2">
    <source>
        <dbReference type="Proteomes" id="UP000464378"/>
    </source>
</evidence>
<reference evidence="1" key="1">
    <citation type="submission" date="2019-04" db="EMBL/GenBank/DDBJ databases">
        <authorList>
            <consortium name="Science for Life Laboratories"/>
        </authorList>
    </citation>
    <scope>NUCLEOTIDE SEQUENCE</scope>
    <source>
        <strain evidence="1">MBLW1</strain>
    </source>
</reference>
<dbReference type="RefSeq" id="WP_162660851.1">
    <property type="nucleotide sequence ID" value="NZ_LR593887.1"/>
</dbReference>
<keyword evidence="2" id="KW-1185">Reference proteome</keyword>
<dbReference type="KEGG" id="tim:GMBLW1_35070"/>
<dbReference type="InParanoid" id="A0A6C2YVZ4"/>